<evidence type="ECO:0000256" key="2">
    <source>
        <dbReference type="ARBA" id="ARBA00008610"/>
    </source>
</evidence>
<feature type="domain" description="ABC transporter substrate-binding protein PnrA-like" evidence="8">
    <location>
        <begin position="32"/>
        <end position="304"/>
    </location>
</feature>
<comment type="similarity">
    <text evidence="2">Belongs to the BMP lipoprotein family.</text>
</comment>
<dbReference type="CDD" id="cd06354">
    <property type="entry name" value="PBP1_PrnA-like"/>
    <property type="match status" value="1"/>
</dbReference>
<gene>
    <name evidence="9" type="ORF">CR164_00200</name>
</gene>
<proteinExistence type="inferred from homology"/>
<name>A0A317T8K9_9CHLB</name>
<keyword evidence="5" id="KW-0472">Membrane</keyword>
<dbReference type="PROSITE" id="PS51257">
    <property type="entry name" value="PROKAR_LIPOPROTEIN"/>
    <property type="match status" value="1"/>
</dbReference>
<feature type="chain" id="PRO_5016355151" evidence="7">
    <location>
        <begin position="25"/>
        <end position="336"/>
    </location>
</feature>
<dbReference type="SUPFAM" id="SSF53822">
    <property type="entry name" value="Periplasmic binding protein-like I"/>
    <property type="match status" value="1"/>
</dbReference>
<evidence type="ECO:0000259" key="8">
    <source>
        <dbReference type="Pfam" id="PF02608"/>
    </source>
</evidence>
<evidence type="ECO:0000256" key="6">
    <source>
        <dbReference type="ARBA" id="ARBA00023288"/>
    </source>
</evidence>
<evidence type="ECO:0000256" key="7">
    <source>
        <dbReference type="SAM" id="SignalP"/>
    </source>
</evidence>
<evidence type="ECO:0000256" key="3">
    <source>
        <dbReference type="ARBA" id="ARBA00022475"/>
    </source>
</evidence>
<feature type="signal peptide" evidence="7">
    <location>
        <begin position="1"/>
        <end position="24"/>
    </location>
</feature>
<comment type="subcellular location">
    <subcellularLocation>
        <location evidence="1">Cell membrane</location>
        <topology evidence="1">Lipid-anchor</topology>
    </subcellularLocation>
</comment>
<dbReference type="InterPro" id="IPR003760">
    <property type="entry name" value="PnrA-like"/>
</dbReference>
<organism evidence="9 10">
    <name type="scientific">Prosthecochloris marina</name>
    <dbReference type="NCBI Taxonomy" id="2017681"/>
    <lineage>
        <taxon>Bacteria</taxon>
        <taxon>Pseudomonadati</taxon>
        <taxon>Chlorobiota</taxon>
        <taxon>Chlorobiia</taxon>
        <taxon>Chlorobiales</taxon>
        <taxon>Chlorobiaceae</taxon>
        <taxon>Prosthecochloris</taxon>
    </lineage>
</organism>
<dbReference type="Pfam" id="PF02608">
    <property type="entry name" value="Bmp"/>
    <property type="match status" value="1"/>
</dbReference>
<dbReference type="AlphaFoldDB" id="A0A317T8K9"/>
<keyword evidence="3" id="KW-1003">Cell membrane</keyword>
<dbReference type="EMBL" id="PDNZ01000001">
    <property type="protein sequence ID" value="PWW83024.1"/>
    <property type="molecule type" value="Genomic_DNA"/>
</dbReference>
<sequence>MKYSFTLLGIVIMLLVGCSSQTPSDDISGNMTVGMVFDVGGRGDKSFNDAAYKGLEMSRDSLGVDIVYIEPSGEGADREAALRQLAADPAIEVIFGVGLLFSEDISTMAEEFPEKYFVCIDYQPKAGAMIPRNLSGIAFEDKRGSFLAGALAGLSTKSGTIGFIGGMESNIIKRFENGFSAGAKYVNPDVKVISGYIGMTGSAFANPAKGKELALGQYARGVDIIYQAAGLSGVGVVEAARETGNLVIGTDRDQGELAPGYVLTSITKAIDRTVFTTVEQVQSGTFQGGRMNVFGLDGRYTDYVYNTNNASLIGDDVHVRVEGIRQQIIDGELSAD</sequence>
<dbReference type="Gene3D" id="3.40.50.2300">
    <property type="match status" value="2"/>
</dbReference>
<dbReference type="InterPro" id="IPR028082">
    <property type="entry name" value="Peripla_BP_I"/>
</dbReference>
<evidence type="ECO:0000313" key="10">
    <source>
        <dbReference type="Proteomes" id="UP000246278"/>
    </source>
</evidence>
<reference evidence="10" key="1">
    <citation type="submission" date="2017-10" db="EMBL/GenBank/DDBJ databases">
        <authorList>
            <person name="Gaisin V.A."/>
            <person name="Rysina M.S."/>
            <person name="Grouzdev D.S."/>
        </authorList>
    </citation>
    <scope>NUCLEOTIDE SEQUENCE [LARGE SCALE GENOMIC DNA]</scope>
    <source>
        <strain evidence="10">V1</strain>
    </source>
</reference>
<dbReference type="InterPro" id="IPR050957">
    <property type="entry name" value="BMP_lipoprotein"/>
</dbReference>
<protein>
    <submittedName>
        <fullName evidence="9">BMP family ABC transporter substrate-binding protein</fullName>
    </submittedName>
</protein>
<keyword evidence="10" id="KW-1185">Reference proteome</keyword>
<evidence type="ECO:0000256" key="5">
    <source>
        <dbReference type="ARBA" id="ARBA00023136"/>
    </source>
</evidence>
<dbReference type="PANTHER" id="PTHR34296:SF2">
    <property type="entry name" value="ABC TRANSPORTER GUANOSINE-BINDING PROTEIN NUPN"/>
    <property type="match status" value="1"/>
</dbReference>
<keyword evidence="6" id="KW-0449">Lipoprotein</keyword>
<evidence type="ECO:0000256" key="1">
    <source>
        <dbReference type="ARBA" id="ARBA00004193"/>
    </source>
</evidence>
<comment type="caution">
    <text evidence="9">The sequence shown here is derived from an EMBL/GenBank/DDBJ whole genome shotgun (WGS) entry which is preliminary data.</text>
</comment>
<accession>A0A317T8K9</accession>
<keyword evidence="4 7" id="KW-0732">Signal</keyword>
<dbReference type="PANTHER" id="PTHR34296">
    <property type="entry name" value="TRANSCRIPTIONAL ACTIVATOR PROTEIN MED"/>
    <property type="match status" value="1"/>
</dbReference>
<dbReference type="Proteomes" id="UP000246278">
    <property type="component" value="Unassembled WGS sequence"/>
</dbReference>
<evidence type="ECO:0000313" key="9">
    <source>
        <dbReference type="EMBL" id="PWW83024.1"/>
    </source>
</evidence>
<dbReference type="OrthoDB" id="9769871at2"/>
<dbReference type="GO" id="GO:0005886">
    <property type="term" value="C:plasma membrane"/>
    <property type="evidence" value="ECO:0007669"/>
    <property type="project" value="UniProtKB-SubCell"/>
</dbReference>
<dbReference type="RefSeq" id="WP_110021908.1">
    <property type="nucleotide sequence ID" value="NZ_PDNZ01000001.1"/>
</dbReference>
<evidence type="ECO:0000256" key="4">
    <source>
        <dbReference type="ARBA" id="ARBA00022729"/>
    </source>
</evidence>